<comment type="similarity">
    <text evidence="2">Belongs to the glycosyltransferase 2 family.</text>
</comment>
<organism evidence="11 12">
    <name type="scientific">Thermocladium modestius</name>
    <dbReference type="NCBI Taxonomy" id="62609"/>
    <lineage>
        <taxon>Archaea</taxon>
        <taxon>Thermoproteota</taxon>
        <taxon>Thermoprotei</taxon>
        <taxon>Thermoproteales</taxon>
        <taxon>Thermoproteaceae</taxon>
        <taxon>Thermocladium</taxon>
    </lineage>
</organism>
<evidence type="ECO:0000259" key="10">
    <source>
        <dbReference type="Pfam" id="PF04138"/>
    </source>
</evidence>
<feature type="transmembrane region" description="Helical" evidence="8">
    <location>
        <begin position="263"/>
        <end position="283"/>
    </location>
</feature>
<keyword evidence="7 8" id="KW-0472">Membrane</keyword>
<evidence type="ECO:0000256" key="8">
    <source>
        <dbReference type="SAM" id="Phobius"/>
    </source>
</evidence>
<dbReference type="AlphaFoldDB" id="A0A830GUI7"/>
<dbReference type="PANTHER" id="PTHR43398">
    <property type="entry name" value="DOLICHOL-PHOSPHATE MANNOSYLTRANSFERASE SUBUNIT 1"/>
    <property type="match status" value="1"/>
</dbReference>
<evidence type="ECO:0000256" key="6">
    <source>
        <dbReference type="ARBA" id="ARBA00022989"/>
    </source>
</evidence>
<sequence>MGSVSVVLPTLNEAGNVGPLLEGLAAALGGGVEVVLVDDGSTDGTVDEAVREAGRLGLALKVLERGRRLGLSSAVVDGIKAAGGDVVVVMDADLQHPPEVVPRLVAAVEAGWDAAVASRYVEGGGVGDWPLIRRAVSRGATFLAHLLLPSTRGVRDPMSGFFAVRRSKVVNCLRARGEYKVLLDVLLCVEKVREVPYVFGRRRAGESKLGLAQVLDYVRQVTATSLALLSLSGYRPLKFAAVGVLGVLVSEAVLHVAWRLIGIPYFASLIPAIEAGIINNYSINRAWTFRDRPTPYAAGLARYHVAGLGGTLVNYAASDALHYVLGLNGYLAYIVGVLLGFLVNYVLAESYVFKNSQTAPAQQSLGPPPHRLTALWDRLESTF</sequence>
<evidence type="ECO:0000256" key="4">
    <source>
        <dbReference type="ARBA" id="ARBA00022679"/>
    </source>
</evidence>
<comment type="subcellular location">
    <subcellularLocation>
        <location evidence="1">Membrane</location>
        <topology evidence="1">Multi-pass membrane protein</topology>
    </subcellularLocation>
</comment>
<keyword evidence="3 11" id="KW-0328">Glycosyltransferase</keyword>
<dbReference type="RefSeq" id="WP_188595863.1">
    <property type="nucleotide sequence ID" value="NZ_BMNL01000001.1"/>
</dbReference>
<reference evidence="11" key="1">
    <citation type="journal article" date="2014" name="Int. J. Syst. Evol. Microbiol.">
        <title>Complete genome sequence of Corynebacterium casei LMG S-19264T (=DSM 44701T), isolated from a smear-ripened cheese.</title>
        <authorList>
            <consortium name="US DOE Joint Genome Institute (JGI-PGF)"/>
            <person name="Walter F."/>
            <person name="Albersmeier A."/>
            <person name="Kalinowski J."/>
            <person name="Ruckert C."/>
        </authorList>
    </citation>
    <scope>NUCLEOTIDE SEQUENCE</scope>
    <source>
        <strain evidence="11">JCM 10088</strain>
    </source>
</reference>
<dbReference type="OrthoDB" id="11098at2157"/>
<dbReference type="InterPro" id="IPR029044">
    <property type="entry name" value="Nucleotide-diphossugar_trans"/>
</dbReference>
<dbReference type="PANTHER" id="PTHR43398:SF1">
    <property type="entry name" value="DOLICHOL-PHOSPHATE MANNOSYLTRANSFERASE SUBUNIT 1"/>
    <property type="match status" value="1"/>
</dbReference>
<dbReference type="GO" id="GO:0000271">
    <property type="term" value="P:polysaccharide biosynthetic process"/>
    <property type="evidence" value="ECO:0007669"/>
    <property type="project" value="InterPro"/>
</dbReference>
<accession>A0A830GUI7</accession>
<dbReference type="EMBL" id="BMNL01000001">
    <property type="protein sequence ID" value="GGP19809.1"/>
    <property type="molecule type" value="Genomic_DNA"/>
</dbReference>
<evidence type="ECO:0000313" key="11">
    <source>
        <dbReference type="EMBL" id="GGP19809.1"/>
    </source>
</evidence>
<reference evidence="11" key="2">
    <citation type="submission" date="2020-09" db="EMBL/GenBank/DDBJ databases">
        <authorList>
            <person name="Sun Q."/>
            <person name="Ohkuma M."/>
        </authorList>
    </citation>
    <scope>NUCLEOTIDE SEQUENCE</scope>
    <source>
        <strain evidence="11">JCM 10088</strain>
    </source>
</reference>
<name>A0A830GUI7_9CREN</name>
<dbReference type="GO" id="GO:0006506">
    <property type="term" value="P:GPI anchor biosynthetic process"/>
    <property type="evidence" value="ECO:0007669"/>
    <property type="project" value="TreeGrafter"/>
</dbReference>
<protein>
    <submittedName>
        <fullName evidence="11">Dolichol-phosphate mannosyltransferase</fullName>
    </submittedName>
</protein>
<feature type="domain" description="Glycosyltransferase 2-like" evidence="9">
    <location>
        <begin position="5"/>
        <end position="167"/>
    </location>
</feature>
<evidence type="ECO:0000256" key="5">
    <source>
        <dbReference type="ARBA" id="ARBA00022692"/>
    </source>
</evidence>
<dbReference type="GO" id="GO:0016020">
    <property type="term" value="C:membrane"/>
    <property type="evidence" value="ECO:0007669"/>
    <property type="project" value="UniProtKB-SubCell"/>
</dbReference>
<dbReference type="GO" id="GO:0004582">
    <property type="term" value="F:dolichyl-phosphate beta-D-mannosyltransferase activity"/>
    <property type="evidence" value="ECO:0007669"/>
    <property type="project" value="InterPro"/>
</dbReference>
<comment type="caution">
    <text evidence="11">The sequence shown here is derived from an EMBL/GenBank/DDBJ whole genome shotgun (WGS) entry which is preliminary data.</text>
</comment>
<keyword evidence="5 8" id="KW-0812">Transmembrane</keyword>
<feature type="transmembrane region" description="Helical" evidence="8">
    <location>
        <begin position="329"/>
        <end position="347"/>
    </location>
</feature>
<dbReference type="Pfam" id="PF04138">
    <property type="entry name" value="GtrA_DPMS_TM"/>
    <property type="match status" value="1"/>
</dbReference>
<dbReference type="Pfam" id="PF00535">
    <property type="entry name" value="Glycos_transf_2"/>
    <property type="match status" value="1"/>
</dbReference>
<dbReference type="Gene3D" id="3.90.550.10">
    <property type="entry name" value="Spore Coat Polysaccharide Biosynthesis Protein SpsA, Chain A"/>
    <property type="match status" value="1"/>
</dbReference>
<gene>
    <name evidence="11" type="ORF">GCM10007981_04990</name>
</gene>
<evidence type="ECO:0000256" key="2">
    <source>
        <dbReference type="ARBA" id="ARBA00006739"/>
    </source>
</evidence>
<evidence type="ECO:0000313" key="12">
    <source>
        <dbReference type="Proteomes" id="UP000610960"/>
    </source>
</evidence>
<keyword evidence="4 11" id="KW-0808">Transferase</keyword>
<dbReference type="Proteomes" id="UP000610960">
    <property type="component" value="Unassembled WGS sequence"/>
</dbReference>
<dbReference type="SUPFAM" id="SSF53448">
    <property type="entry name" value="Nucleotide-diphospho-sugar transferases"/>
    <property type="match status" value="1"/>
</dbReference>
<keyword evidence="12" id="KW-1185">Reference proteome</keyword>
<feature type="domain" description="GtrA/DPMS transmembrane" evidence="10">
    <location>
        <begin position="238"/>
        <end position="353"/>
    </location>
</feature>
<evidence type="ECO:0000256" key="1">
    <source>
        <dbReference type="ARBA" id="ARBA00004141"/>
    </source>
</evidence>
<evidence type="ECO:0000259" key="9">
    <source>
        <dbReference type="Pfam" id="PF00535"/>
    </source>
</evidence>
<dbReference type="CDD" id="cd06442">
    <property type="entry name" value="DPM1_like"/>
    <property type="match status" value="1"/>
</dbReference>
<dbReference type="InterPro" id="IPR001173">
    <property type="entry name" value="Glyco_trans_2-like"/>
</dbReference>
<keyword evidence="6 8" id="KW-1133">Transmembrane helix</keyword>
<proteinExistence type="inferred from homology"/>
<evidence type="ECO:0000256" key="7">
    <source>
        <dbReference type="ARBA" id="ARBA00023136"/>
    </source>
</evidence>
<evidence type="ECO:0000256" key="3">
    <source>
        <dbReference type="ARBA" id="ARBA00022676"/>
    </source>
</evidence>
<dbReference type="GO" id="GO:0035269">
    <property type="term" value="P:protein O-linked glycosylation via mannose"/>
    <property type="evidence" value="ECO:0007669"/>
    <property type="project" value="TreeGrafter"/>
</dbReference>
<dbReference type="InterPro" id="IPR007267">
    <property type="entry name" value="GtrA_DPMS_TM"/>
</dbReference>
<dbReference type="GO" id="GO:0006488">
    <property type="term" value="P:dolichol-linked oligosaccharide biosynthetic process"/>
    <property type="evidence" value="ECO:0007669"/>
    <property type="project" value="TreeGrafter"/>
</dbReference>
<dbReference type="InterPro" id="IPR039528">
    <property type="entry name" value="DPM1-like"/>
</dbReference>
<feature type="transmembrane region" description="Helical" evidence="8">
    <location>
        <begin position="295"/>
        <end position="317"/>
    </location>
</feature>